<feature type="region of interest" description="Disordered" evidence="1">
    <location>
        <begin position="8"/>
        <end position="45"/>
    </location>
</feature>
<accession>A0ABQ4YR06</accession>
<evidence type="ECO:0000313" key="2">
    <source>
        <dbReference type="EMBL" id="GJS80284.1"/>
    </source>
</evidence>
<reference evidence="2" key="2">
    <citation type="submission" date="2022-01" db="EMBL/GenBank/DDBJ databases">
        <authorList>
            <person name="Yamashiro T."/>
            <person name="Shiraishi A."/>
            <person name="Satake H."/>
            <person name="Nakayama K."/>
        </authorList>
    </citation>
    <scope>NUCLEOTIDE SEQUENCE</scope>
</reference>
<name>A0ABQ4YR06_9ASTR</name>
<evidence type="ECO:0000256" key="1">
    <source>
        <dbReference type="SAM" id="MobiDB-lite"/>
    </source>
</evidence>
<comment type="caution">
    <text evidence="2">The sequence shown here is derived from an EMBL/GenBank/DDBJ whole genome shotgun (WGS) entry which is preliminary data.</text>
</comment>
<evidence type="ECO:0000313" key="3">
    <source>
        <dbReference type="Proteomes" id="UP001151760"/>
    </source>
</evidence>
<protein>
    <submittedName>
        <fullName evidence="2">Uncharacterized protein</fullName>
    </submittedName>
</protein>
<dbReference type="EMBL" id="BQNB010010659">
    <property type="protein sequence ID" value="GJS80284.1"/>
    <property type="molecule type" value="Genomic_DNA"/>
</dbReference>
<organism evidence="2 3">
    <name type="scientific">Tanacetum coccineum</name>
    <dbReference type="NCBI Taxonomy" id="301880"/>
    <lineage>
        <taxon>Eukaryota</taxon>
        <taxon>Viridiplantae</taxon>
        <taxon>Streptophyta</taxon>
        <taxon>Embryophyta</taxon>
        <taxon>Tracheophyta</taxon>
        <taxon>Spermatophyta</taxon>
        <taxon>Magnoliopsida</taxon>
        <taxon>eudicotyledons</taxon>
        <taxon>Gunneridae</taxon>
        <taxon>Pentapetalae</taxon>
        <taxon>asterids</taxon>
        <taxon>campanulids</taxon>
        <taxon>Asterales</taxon>
        <taxon>Asteraceae</taxon>
        <taxon>Asteroideae</taxon>
        <taxon>Anthemideae</taxon>
        <taxon>Anthemidinae</taxon>
        <taxon>Tanacetum</taxon>
    </lineage>
</organism>
<keyword evidence="3" id="KW-1185">Reference proteome</keyword>
<sequence length="209" mass="23475">MSSLRKMLNSDSNGLSYTGVENTANDQKGHRLGANTKNDRGPSAYKSSCNRIKKLKALCYSKIMFVKILGSVVHKKVIWLFHCYFCDSVLTEFTTEDKELSLETMNVTLMSSHIMYDDYLVVTVICSKNCFVSGQATSRCYELETQQHVQHQPATIADNVPNAMFDENTFVNPFATPSTSDAESSSSQYVEFYRHASVLQPLPYGISMD</sequence>
<gene>
    <name evidence="2" type="ORF">Tco_0730165</name>
</gene>
<reference evidence="2" key="1">
    <citation type="journal article" date="2022" name="Int. J. Mol. Sci.">
        <title>Draft Genome of Tanacetum Coccineum: Genomic Comparison of Closely Related Tanacetum-Family Plants.</title>
        <authorList>
            <person name="Yamashiro T."/>
            <person name="Shiraishi A."/>
            <person name="Nakayama K."/>
            <person name="Satake H."/>
        </authorList>
    </citation>
    <scope>NUCLEOTIDE SEQUENCE</scope>
</reference>
<proteinExistence type="predicted"/>
<dbReference type="Proteomes" id="UP001151760">
    <property type="component" value="Unassembled WGS sequence"/>
</dbReference>
<feature type="compositionally biased region" description="Polar residues" evidence="1">
    <location>
        <begin position="8"/>
        <end position="26"/>
    </location>
</feature>